<feature type="chain" id="PRO_5009514593" description="Bacterial surface antigen (D15) domain-containing protein" evidence="1">
    <location>
        <begin position="26"/>
        <end position="348"/>
    </location>
</feature>
<dbReference type="Proteomes" id="UP000177309">
    <property type="component" value="Unassembled WGS sequence"/>
</dbReference>
<evidence type="ECO:0008006" key="4">
    <source>
        <dbReference type="Google" id="ProtNLM"/>
    </source>
</evidence>
<organism evidence="2 3">
    <name type="scientific">candidate division WOR-1 bacterium RIFOXYC2_FULL_41_25</name>
    <dbReference type="NCBI Taxonomy" id="1802586"/>
    <lineage>
        <taxon>Bacteria</taxon>
        <taxon>Bacillati</taxon>
        <taxon>Saganbacteria</taxon>
    </lineage>
</organism>
<evidence type="ECO:0000313" key="3">
    <source>
        <dbReference type="Proteomes" id="UP000177309"/>
    </source>
</evidence>
<gene>
    <name evidence="2" type="ORF">A2462_01955</name>
</gene>
<sequence>MKNKIVLLIVVFSAIFCSLSTPTQAKIKGKHFIYPVFAYSDTGYLIGGYHVYQPPSQRLLVENYLALGQKGLDVMTGLYGFALNDSTDLETNLSYSSFPQYYFGLGNNTPLNAKKEVYGSLINYQLGIRKELNPQWSWALFYLYSARQEDLAKNYNITYVSNEALSALEFSLRFDDRAKLNPTSGSYAHSFLTFYPGVANSSANLDDIWKLKLDLRYLKPFGENSLVLRSVLGTLSGGRASYLQMFKIGSDSLMRGIYSNRYVGKSLTAFQAEYRFKLFAIFSGACFIAAGQVGDTLGLSDLHYSKGVGLHILLPDGETPLRFDLASSEDTVLVYGSFGQAVSNHIRT</sequence>
<reference evidence="2 3" key="1">
    <citation type="journal article" date="2016" name="Nat. Commun.">
        <title>Thousands of microbial genomes shed light on interconnected biogeochemical processes in an aquifer system.</title>
        <authorList>
            <person name="Anantharaman K."/>
            <person name="Brown C.T."/>
            <person name="Hug L.A."/>
            <person name="Sharon I."/>
            <person name="Castelle C.J."/>
            <person name="Probst A.J."/>
            <person name="Thomas B.C."/>
            <person name="Singh A."/>
            <person name="Wilkins M.J."/>
            <person name="Karaoz U."/>
            <person name="Brodie E.L."/>
            <person name="Williams K.H."/>
            <person name="Hubbard S.S."/>
            <person name="Banfield J.F."/>
        </authorList>
    </citation>
    <scope>NUCLEOTIDE SEQUENCE [LARGE SCALE GENOMIC DNA]</scope>
</reference>
<evidence type="ECO:0000313" key="2">
    <source>
        <dbReference type="EMBL" id="OGC33836.1"/>
    </source>
</evidence>
<proteinExistence type="predicted"/>
<feature type="signal peptide" evidence="1">
    <location>
        <begin position="1"/>
        <end position="25"/>
    </location>
</feature>
<keyword evidence="1" id="KW-0732">Signal</keyword>
<dbReference type="EMBL" id="MEUI01000027">
    <property type="protein sequence ID" value="OGC33836.1"/>
    <property type="molecule type" value="Genomic_DNA"/>
</dbReference>
<accession>A0A1F4TMB7</accession>
<dbReference type="AlphaFoldDB" id="A0A1F4TMB7"/>
<dbReference type="Gene3D" id="2.40.160.50">
    <property type="entry name" value="membrane protein fhac: a member of the omp85/tpsb transporter family"/>
    <property type="match status" value="1"/>
</dbReference>
<comment type="caution">
    <text evidence="2">The sequence shown here is derived from an EMBL/GenBank/DDBJ whole genome shotgun (WGS) entry which is preliminary data.</text>
</comment>
<protein>
    <recommendedName>
        <fullName evidence="4">Bacterial surface antigen (D15) domain-containing protein</fullName>
    </recommendedName>
</protein>
<evidence type="ECO:0000256" key="1">
    <source>
        <dbReference type="SAM" id="SignalP"/>
    </source>
</evidence>
<name>A0A1F4TMB7_UNCSA</name>